<sequence length="54" mass="6129">AFNHCVTDLSKPQLDDKTKRRLDAFADRYAEAFDLVAESMGKKADVSIIFPVRK</sequence>
<dbReference type="Proteomes" id="UP000265618">
    <property type="component" value="Unassembled WGS sequence"/>
</dbReference>
<evidence type="ECO:0000313" key="2">
    <source>
        <dbReference type="Proteomes" id="UP000265618"/>
    </source>
</evidence>
<evidence type="ECO:0000313" key="1">
    <source>
        <dbReference type="EMBL" id="GIQ86840.1"/>
    </source>
</evidence>
<comment type="caution">
    <text evidence="1">The sequence shown here is derived from an EMBL/GenBank/DDBJ whole genome shotgun (WGS) entry which is preliminary data.</text>
</comment>
<dbReference type="EMBL" id="BDIP01002795">
    <property type="protein sequence ID" value="GIQ86840.1"/>
    <property type="molecule type" value="Genomic_DNA"/>
</dbReference>
<accession>A0A9K3D255</accession>
<name>A0A9K3D255_9EUKA</name>
<feature type="non-terminal residue" evidence="1">
    <location>
        <position position="1"/>
    </location>
</feature>
<gene>
    <name evidence="1" type="ORF">KIPB_008767</name>
</gene>
<proteinExistence type="predicted"/>
<protein>
    <submittedName>
        <fullName evidence="1">Uncharacterized protein</fullName>
    </submittedName>
</protein>
<reference evidence="1 2" key="1">
    <citation type="journal article" date="2018" name="PLoS ONE">
        <title>The draft genome of Kipferlia bialata reveals reductive genome evolution in fornicate parasites.</title>
        <authorList>
            <person name="Tanifuji G."/>
            <person name="Takabayashi S."/>
            <person name="Kume K."/>
            <person name="Takagi M."/>
            <person name="Nakayama T."/>
            <person name="Kamikawa R."/>
            <person name="Inagaki Y."/>
            <person name="Hashimoto T."/>
        </authorList>
    </citation>
    <scope>NUCLEOTIDE SEQUENCE [LARGE SCALE GENOMIC DNA]</scope>
    <source>
        <strain evidence="1">NY0173</strain>
    </source>
</reference>
<keyword evidence="2" id="KW-1185">Reference proteome</keyword>
<organism evidence="1 2">
    <name type="scientific">Kipferlia bialata</name>
    <dbReference type="NCBI Taxonomy" id="797122"/>
    <lineage>
        <taxon>Eukaryota</taxon>
        <taxon>Metamonada</taxon>
        <taxon>Carpediemonas-like organisms</taxon>
        <taxon>Kipferlia</taxon>
    </lineage>
</organism>
<dbReference type="AlphaFoldDB" id="A0A9K3D255"/>